<feature type="region of interest" description="Disordered" evidence="7">
    <location>
        <begin position="1"/>
        <end position="25"/>
    </location>
</feature>
<sequence length="825" mass="92998">MKVEEIEQKQKQEQEQEQEQEQVLERELSEDELDLDGTDHHHLQKSIFLRWNFYRSMWTYCLATSFIGSIIIYVVDDIAYIDALFLSISAYTGSGLATVEMSAVSNKTFIVLYVMMNLGGIIFLLLPPMIYRILAFNALQPELEVFLSKLELPYSPQTQKLIWLVGERRAQVRGLRMVVITVAAYILVIMGCGIGILYGTLSVRPNPPELEERGLGKLWNAVFLVSSAFCNCGFTLTSDSVYWMKTWPECYLLLCFLILAGNNLAPILLRGFVRLVHFLAGQLKLDRGGLRYALDHSRQMTTHLLDKGQTRVLIIILVAINTFQFIAFLSSSLQREELLEGYGATAMAGAGFFQTISTRSAGLQIFDLNHLNQGMHIIYILMMYLSAAPFVSRMYVSEQTLDSDGRSVPTVSSVHAAKARFQSQYLFRHLSFLLFAFLLLAFIHDPRAYKYYVLQPFPILFELVSAYGNVGLSLGVPGKNFSLCGAFSVLGKLIIICAMLLGKHRGLPAHTDLVLNFRHTRLKRQLALAKEEEGLPSEWRWSAHKSRKVVDMQAIQEGEGEVDGVLPPPLVVPARAKSKKEGRHVVIMAEGGKPEQEEEEGAENPQRHDDGGHIPRKQTDKGIRHSSSRRGEQHKTSFSHRLLSRLDPSPKLSFTRPKASPPTLPEQGMGAANMEDLELQLDTSFTRRNRNRTQSPSIRSSDAVDPSSLAVSSVSSPVIEARDKRQGLAGLMHSAWDRLWTPAMEDEREKIQVEDLLTSDTFFNRIYTQDLSFHGLPSASMEEGNAHHVENRHASLELIRRTFSNRTLVRQHELSNDIDEDAMSV</sequence>
<dbReference type="KEGG" id="gtt:GUITHDRAFT_109699"/>
<dbReference type="GeneID" id="17301014"/>
<evidence type="ECO:0000256" key="6">
    <source>
        <dbReference type="ARBA" id="ARBA00023136"/>
    </source>
</evidence>
<feature type="transmembrane region" description="Helical" evidence="8">
    <location>
        <begin position="218"/>
        <end position="238"/>
    </location>
</feature>
<reference evidence="9 11" key="1">
    <citation type="journal article" date="2012" name="Nature">
        <title>Algal genomes reveal evolutionary mosaicism and the fate of nucleomorphs.</title>
        <authorList>
            <consortium name="DOE Joint Genome Institute"/>
            <person name="Curtis B.A."/>
            <person name="Tanifuji G."/>
            <person name="Burki F."/>
            <person name="Gruber A."/>
            <person name="Irimia M."/>
            <person name="Maruyama S."/>
            <person name="Arias M.C."/>
            <person name="Ball S.G."/>
            <person name="Gile G.H."/>
            <person name="Hirakawa Y."/>
            <person name="Hopkins J.F."/>
            <person name="Kuo A."/>
            <person name="Rensing S.A."/>
            <person name="Schmutz J."/>
            <person name="Symeonidi A."/>
            <person name="Elias M."/>
            <person name="Eveleigh R.J."/>
            <person name="Herman E.K."/>
            <person name="Klute M.J."/>
            <person name="Nakayama T."/>
            <person name="Obornik M."/>
            <person name="Reyes-Prieto A."/>
            <person name="Armbrust E.V."/>
            <person name="Aves S.J."/>
            <person name="Beiko R.G."/>
            <person name="Coutinho P."/>
            <person name="Dacks J.B."/>
            <person name="Durnford D.G."/>
            <person name="Fast N.M."/>
            <person name="Green B.R."/>
            <person name="Grisdale C.J."/>
            <person name="Hempel F."/>
            <person name="Henrissat B."/>
            <person name="Hoppner M.P."/>
            <person name="Ishida K."/>
            <person name="Kim E."/>
            <person name="Koreny L."/>
            <person name="Kroth P.G."/>
            <person name="Liu Y."/>
            <person name="Malik S.B."/>
            <person name="Maier U.G."/>
            <person name="McRose D."/>
            <person name="Mock T."/>
            <person name="Neilson J.A."/>
            <person name="Onodera N.T."/>
            <person name="Poole A.M."/>
            <person name="Pritham E.J."/>
            <person name="Richards T.A."/>
            <person name="Rocap G."/>
            <person name="Roy S.W."/>
            <person name="Sarai C."/>
            <person name="Schaack S."/>
            <person name="Shirato S."/>
            <person name="Slamovits C.H."/>
            <person name="Spencer D.F."/>
            <person name="Suzuki S."/>
            <person name="Worden A.Z."/>
            <person name="Zauner S."/>
            <person name="Barry K."/>
            <person name="Bell C."/>
            <person name="Bharti A.K."/>
            <person name="Crow J.A."/>
            <person name="Grimwood J."/>
            <person name="Kramer R."/>
            <person name="Lindquist E."/>
            <person name="Lucas S."/>
            <person name="Salamov A."/>
            <person name="McFadden G.I."/>
            <person name="Lane C.E."/>
            <person name="Keeling P.J."/>
            <person name="Gray M.W."/>
            <person name="Grigoriev I.V."/>
            <person name="Archibald J.M."/>
        </authorList>
    </citation>
    <scope>NUCLEOTIDE SEQUENCE</scope>
    <source>
        <strain evidence="9 11">CCMP2712</strain>
    </source>
</reference>
<feature type="transmembrane region" description="Helical" evidence="8">
    <location>
        <begin position="338"/>
        <end position="356"/>
    </location>
</feature>
<evidence type="ECO:0000256" key="2">
    <source>
        <dbReference type="ARBA" id="ARBA00022448"/>
    </source>
</evidence>
<evidence type="ECO:0000256" key="3">
    <source>
        <dbReference type="ARBA" id="ARBA00022692"/>
    </source>
</evidence>
<keyword evidence="4 8" id="KW-1133">Transmembrane helix</keyword>
<keyword evidence="6 8" id="KW-0472">Membrane</keyword>
<evidence type="ECO:0000256" key="1">
    <source>
        <dbReference type="ARBA" id="ARBA00004141"/>
    </source>
</evidence>
<dbReference type="GO" id="GO:0005886">
    <property type="term" value="C:plasma membrane"/>
    <property type="evidence" value="ECO:0007669"/>
    <property type="project" value="TreeGrafter"/>
</dbReference>
<dbReference type="RefSeq" id="XP_005831220.1">
    <property type="nucleotide sequence ID" value="XM_005831163.1"/>
</dbReference>
<evidence type="ECO:0000256" key="5">
    <source>
        <dbReference type="ARBA" id="ARBA00023065"/>
    </source>
</evidence>
<feature type="region of interest" description="Disordered" evidence="7">
    <location>
        <begin position="685"/>
        <end position="710"/>
    </location>
</feature>
<keyword evidence="3 8" id="KW-0812">Transmembrane</keyword>
<dbReference type="PaxDb" id="55529-EKX44240"/>
<dbReference type="EMBL" id="JH993005">
    <property type="protein sequence ID" value="EKX44240.1"/>
    <property type="molecule type" value="Genomic_DNA"/>
</dbReference>
<feature type="transmembrane region" description="Helical" evidence="8">
    <location>
        <begin position="57"/>
        <end position="76"/>
    </location>
</feature>
<feature type="compositionally biased region" description="Basic and acidic residues" evidence="7">
    <location>
        <begin position="1"/>
        <end position="14"/>
    </location>
</feature>
<feature type="compositionally biased region" description="Polar residues" evidence="7">
    <location>
        <begin position="685"/>
        <end position="699"/>
    </location>
</feature>
<gene>
    <name evidence="9" type="ORF">GUITHDRAFT_109699</name>
</gene>
<feature type="transmembrane region" description="Helical" evidence="8">
    <location>
        <begin position="110"/>
        <end position="131"/>
    </location>
</feature>
<evidence type="ECO:0000313" key="10">
    <source>
        <dbReference type="EnsemblProtists" id="EKX44240"/>
    </source>
</evidence>
<reference evidence="10" key="3">
    <citation type="submission" date="2015-06" db="UniProtKB">
        <authorList>
            <consortium name="EnsemblProtists"/>
        </authorList>
    </citation>
    <scope>IDENTIFICATION</scope>
</reference>
<evidence type="ECO:0000256" key="8">
    <source>
        <dbReference type="SAM" id="Phobius"/>
    </source>
</evidence>
<dbReference type="InterPro" id="IPR003445">
    <property type="entry name" value="Cat_transpt"/>
</dbReference>
<feature type="compositionally biased region" description="Basic and acidic residues" evidence="7">
    <location>
        <begin position="605"/>
        <end position="635"/>
    </location>
</feature>
<organism evidence="9">
    <name type="scientific">Guillardia theta (strain CCMP2712)</name>
    <name type="common">Cryptophyte</name>
    <dbReference type="NCBI Taxonomy" id="905079"/>
    <lineage>
        <taxon>Eukaryota</taxon>
        <taxon>Cryptophyceae</taxon>
        <taxon>Pyrenomonadales</taxon>
        <taxon>Geminigeraceae</taxon>
        <taxon>Guillardia</taxon>
    </lineage>
</organism>
<evidence type="ECO:0000256" key="7">
    <source>
        <dbReference type="SAM" id="MobiDB-lite"/>
    </source>
</evidence>
<evidence type="ECO:0000256" key="4">
    <source>
        <dbReference type="ARBA" id="ARBA00022989"/>
    </source>
</evidence>
<dbReference type="PANTHER" id="PTHR31064:SF30">
    <property type="entry name" value="HIGH-AFFINITY POTASSIUM TRANSPORT PROTEIN-RELATED"/>
    <property type="match status" value="1"/>
</dbReference>
<protein>
    <submittedName>
        <fullName evidence="9 10">Uncharacterized protein</fullName>
    </submittedName>
</protein>
<feature type="transmembrane region" description="Helical" evidence="8">
    <location>
        <begin position="376"/>
        <end position="396"/>
    </location>
</feature>
<dbReference type="STRING" id="905079.L1J842"/>
<dbReference type="PANTHER" id="PTHR31064">
    <property type="entry name" value="POTASSIUM TRANSPORT PROTEIN DDB_G0292412-RELATED"/>
    <property type="match status" value="1"/>
</dbReference>
<dbReference type="eggNOG" id="KOG1341">
    <property type="taxonomic scope" value="Eukaryota"/>
</dbReference>
<dbReference type="OMA" id="FDIMTRT"/>
<evidence type="ECO:0000313" key="11">
    <source>
        <dbReference type="Proteomes" id="UP000011087"/>
    </source>
</evidence>
<keyword evidence="2" id="KW-0813">Transport</keyword>
<accession>L1J842</accession>
<feature type="transmembrane region" description="Helical" evidence="8">
    <location>
        <begin position="250"/>
        <end position="269"/>
    </location>
</feature>
<comment type="subcellular location">
    <subcellularLocation>
        <location evidence="1">Membrane</location>
        <topology evidence="1">Multi-pass membrane protein</topology>
    </subcellularLocation>
</comment>
<reference evidence="11" key="2">
    <citation type="submission" date="2012-11" db="EMBL/GenBank/DDBJ databases">
        <authorList>
            <person name="Kuo A."/>
            <person name="Curtis B.A."/>
            <person name="Tanifuji G."/>
            <person name="Burki F."/>
            <person name="Gruber A."/>
            <person name="Irimia M."/>
            <person name="Maruyama S."/>
            <person name="Arias M.C."/>
            <person name="Ball S.G."/>
            <person name="Gile G.H."/>
            <person name="Hirakawa Y."/>
            <person name="Hopkins J.F."/>
            <person name="Rensing S.A."/>
            <person name="Schmutz J."/>
            <person name="Symeonidi A."/>
            <person name="Elias M."/>
            <person name="Eveleigh R.J."/>
            <person name="Herman E.K."/>
            <person name="Klute M.J."/>
            <person name="Nakayama T."/>
            <person name="Obornik M."/>
            <person name="Reyes-Prieto A."/>
            <person name="Armbrust E.V."/>
            <person name="Aves S.J."/>
            <person name="Beiko R.G."/>
            <person name="Coutinho P."/>
            <person name="Dacks J.B."/>
            <person name="Durnford D.G."/>
            <person name="Fast N.M."/>
            <person name="Green B.R."/>
            <person name="Grisdale C."/>
            <person name="Hempe F."/>
            <person name="Henrissat B."/>
            <person name="Hoppner M.P."/>
            <person name="Ishida K.-I."/>
            <person name="Kim E."/>
            <person name="Koreny L."/>
            <person name="Kroth P.G."/>
            <person name="Liu Y."/>
            <person name="Malik S.-B."/>
            <person name="Maier U.G."/>
            <person name="McRose D."/>
            <person name="Mock T."/>
            <person name="Neilson J.A."/>
            <person name="Onodera N.T."/>
            <person name="Poole A.M."/>
            <person name="Pritham E.J."/>
            <person name="Richards T.A."/>
            <person name="Rocap G."/>
            <person name="Roy S.W."/>
            <person name="Sarai C."/>
            <person name="Schaack S."/>
            <person name="Shirato S."/>
            <person name="Slamovits C.H."/>
            <person name="Spencer D.F."/>
            <person name="Suzuki S."/>
            <person name="Worden A.Z."/>
            <person name="Zauner S."/>
            <person name="Barry K."/>
            <person name="Bell C."/>
            <person name="Bharti A.K."/>
            <person name="Crow J.A."/>
            <person name="Grimwood J."/>
            <person name="Kramer R."/>
            <person name="Lindquist E."/>
            <person name="Lucas S."/>
            <person name="Salamov A."/>
            <person name="McFadden G.I."/>
            <person name="Lane C.E."/>
            <person name="Keeling P.J."/>
            <person name="Gray M.W."/>
            <person name="Grigoriev I.V."/>
            <person name="Archibald J.M."/>
        </authorList>
    </citation>
    <scope>NUCLEOTIDE SEQUENCE</scope>
    <source>
        <strain evidence="11">CCMP2712</strain>
    </source>
</reference>
<name>L1J842_GUITC</name>
<dbReference type="GO" id="GO:0030001">
    <property type="term" value="P:metal ion transport"/>
    <property type="evidence" value="ECO:0007669"/>
    <property type="project" value="UniProtKB-ARBA"/>
</dbReference>
<feature type="transmembrane region" description="Helical" evidence="8">
    <location>
        <begin position="312"/>
        <end position="331"/>
    </location>
</feature>
<feature type="compositionally biased region" description="Low complexity" evidence="7">
    <location>
        <begin position="700"/>
        <end position="710"/>
    </location>
</feature>
<keyword evidence="5" id="KW-0406">Ion transport</keyword>
<proteinExistence type="predicted"/>
<dbReference type="HOGENOM" id="CLU_343410_0_0_1"/>
<dbReference type="OrthoDB" id="9999863at2759"/>
<feature type="transmembrane region" description="Helical" evidence="8">
    <location>
        <begin position="480"/>
        <end position="501"/>
    </location>
</feature>
<dbReference type="GO" id="GO:0008324">
    <property type="term" value="F:monoatomic cation transmembrane transporter activity"/>
    <property type="evidence" value="ECO:0007669"/>
    <property type="project" value="InterPro"/>
</dbReference>
<feature type="region of interest" description="Disordered" evidence="7">
    <location>
        <begin position="589"/>
        <end position="671"/>
    </location>
</feature>
<dbReference type="AlphaFoldDB" id="L1J842"/>
<dbReference type="EnsemblProtists" id="EKX44240">
    <property type="protein sequence ID" value="EKX44240"/>
    <property type="gene ID" value="GUITHDRAFT_109699"/>
</dbReference>
<dbReference type="Pfam" id="PF02386">
    <property type="entry name" value="TrkH"/>
    <property type="match status" value="1"/>
</dbReference>
<feature type="compositionally biased region" description="Acidic residues" evidence="7">
    <location>
        <begin position="15"/>
        <end position="25"/>
    </location>
</feature>
<feature type="transmembrane region" description="Helical" evidence="8">
    <location>
        <begin position="177"/>
        <end position="198"/>
    </location>
</feature>
<feature type="transmembrane region" description="Helical" evidence="8">
    <location>
        <begin position="425"/>
        <end position="444"/>
    </location>
</feature>
<keyword evidence="11" id="KW-1185">Reference proteome</keyword>
<evidence type="ECO:0000313" key="9">
    <source>
        <dbReference type="EMBL" id="EKX44240.1"/>
    </source>
</evidence>
<dbReference type="InterPro" id="IPR051143">
    <property type="entry name" value="TrkH_K-transport"/>
</dbReference>
<dbReference type="Proteomes" id="UP000011087">
    <property type="component" value="Unassembled WGS sequence"/>
</dbReference>